<dbReference type="eggNOG" id="COG0640">
    <property type="taxonomic scope" value="Bacteria"/>
</dbReference>
<dbReference type="Gene3D" id="1.10.10.10">
    <property type="entry name" value="Winged helix-like DNA-binding domain superfamily/Winged helix DNA-binding domain"/>
    <property type="match status" value="1"/>
</dbReference>
<sequence>MLGDLDSLRVRVVSPPVTSLTAILVDAVGGPRQGVPRAWMTALRRALPGQAVAAVAAQFEHGLLPDCLTPMSAGPIDEQLQRIAGLRPFELVDSIAEILPDSPPASWNSALRNPARWLANYATVLTAAWRVYRPIWAASTQLREREIERIGRASVTGSLDVALSALARRTTYTGNGVLHLPDSHPYQSHLADRPLLLVPLVAGTRASIFNLDDPTQAWIGYPVPGVHQNTPAPPPGDVLTLVLGPIRATLLRGLTAPMTMGHLARLAALSPSQATYHCTQLAEAGLLERRRTGQSVQVHRTSRGEAVLNLLT</sequence>
<evidence type="ECO:0000313" key="1">
    <source>
        <dbReference type="EMBL" id="ADB33092.1"/>
    </source>
</evidence>
<dbReference type="InterPro" id="IPR011991">
    <property type="entry name" value="ArsR-like_HTH"/>
</dbReference>
<dbReference type="EMBL" id="CP001736">
    <property type="protein sequence ID" value="ADB33092.1"/>
    <property type="molecule type" value="Genomic_DNA"/>
</dbReference>
<name>D2PSF4_KRIFD</name>
<evidence type="ECO:0000313" key="2">
    <source>
        <dbReference type="Proteomes" id="UP000007967"/>
    </source>
</evidence>
<dbReference type="KEGG" id="kfl:Kfla_4043"/>
<proteinExistence type="predicted"/>
<organism evidence="1 2">
    <name type="scientific">Kribbella flavida (strain DSM 17836 / JCM 10339 / NBRC 14399)</name>
    <dbReference type="NCBI Taxonomy" id="479435"/>
    <lineage>
        <taxon>Bacteria</taxon>
        <taxon>Bacillati</taxon>
        <taxon>Actinomycetota</taxon>
        <taxon>Actinomycetes</taxon>
        <taxon>Propionibacteriales</taxon>
        <taxon>Kribbellaceae</taxon>
        <taxon>Kribbella</taxon>
    </lineage>
</organism>
<protein>
    <recommendedName>
        <fullName evidence="3">Transcriptional regulator, ArsR family</fullName>
    </recommendedName>
</protein>
<dbReference type="SUPFAM" id="SSF46785">
    <property type="entry name" value="Winged helix' DNA-binding domain"/>
    <property type="match status" value="1"/>
</dbReference>
<reference evidence="1 2" key="2">
    <citation type="journal article" date="2010" name="Stand. Genomic Sci.">
        <title>Complete genome sequence of Kribbella flavida type strain (IFO 14399).</title>
        <authorList>
            <person name="Pukall R."/>
            <person name="Lapidus A."/>
            <person name="Glavina Del Rio T."/>
            <person name="Copeland A."/>
            <person name="Tice H."/>
            <person name="Cheng J.-F."/>
            <person name="Lucas S."/>
            <person name="Chen F."/>
            <person name="Nolan M."/>
            <person name="LaButti K."/>
            <person name="Pati A."/>
            <person name="Ivanova N."/>
            <person name="Mavrommatis K."/>
            <person name="Mikhailova N."/>
            <person name="Pitluck S."/>
            <person name="Bruce D."/>
            <person name="Goodwin L."/>
            <person name="Land M."/>
            <person name="Hauser L."/>
            <person name="Chang Y.-J."/>
            <person name="Jeffries C.D."/>
            <person name="Chen A."/>
            <person name="Palaniappan K."/>
            <person name="Chain P."/>
            <person name="Rohde M."/>
            <person name="Goeker M."/>
            <person name="Bristow J."/>
            <person name="Eisen J.A."/>
            <person name="Markowitz V."/>
            <person name="Hugenholtz P."/>
            <person name="Kyrpides N.C."/>
            <person name="Klenk H.-P."/>
            <person name="Brettin T."/>
        </authorList>
    </citation>
    <scope>NUCLEOTIDE SEQUENCE [LARGE SCALE GENOMIC DNA]</scope>
    <source>
        <strain evidence="2">DSM 17836 / JCM 10339 / NBRC 14399</strain>
    </source>
</reference>
<gene>
    <name evidence="1" type="ordered locus">Kfla_4043</name>
</gene>
<dbReference type="InterPro" id="IPR036390">
    <property type="entry name" value="WH_DNA-bd_sf"/>
</dbReference>
<dbReference type="HOGENOM" id="CLU_830653_0_0_11"/>
<keyword evidence="2" id="KW-1185">Reference proteome</keyword>
<evidence type="ECO:0008006" key="3">
    <source>
        <dbReference type="Google" id="ProtNLM"/>
    </source>
</evidence>
<dbReference type="Proteomes" id="UP000007967">
    <property type="component" value="Chromosome"/>
</dbReference>
<dbReference type="CDD" id="cd00090">
    <property type="entry name" value="HTH_ARSR"/>
    <property type="match status" value="1"/>
</dbReference>
<reference evidence="2" key="1">
    <citation type="submission" date="2009-09" db="EMBL/GenBank/DDBJ databases">
        <title>The complete genome of Kribbella flavida DSM 17836.</title>
        <authorList>
            <consortium name="US DOE Joint Genome Institute (JGI-PGF)"/>
            <person name="Lucas S."/>
            <person name="Copeland A."/>
            <person name="Lapidus A."/>
            <person name="Glavina del Rio T."/>
            <person name="Dalin E."/>
            <person name="Tice H."/>
            <person name="Bruce D."/>
            <person name="Goodwin L."/>
            <person name="Pitluck S."/>
            <person name="Kyrpides N."/>
            <person name="Mavromatis K."/>
            <person name="Ivanova N."/>
            <person name="Saunders E."/>
            <person name="Brettin T."/>
            <person name="Detter J.C."/>
            <person name="Han C."/>
            <person name="Larimer F."/>
            <person name="Land M."/>
            <person name="Hauser L."/>
            <person name="Markowitz V."/>
            <person name="Cheng J.-F."/>
            <person name="Hugenholtz P."/>
            <person name="Woyke T."/>
            <person name="Wu D."/>
            <person name="Pukall R."/>
            <person name="Klenk H.-P."/>
            <person name="Eisen J.A."/>
        </authorList>
    </citation>
    <scope>NUCLEOTIDE SEQUENCE [LARGE SCALE GENOMIC DNA]</scope>
    <source>
        <strain evidence="2">DSM 17836 / JCM 10339 / NBRC 14399</strain>
    </source>
</reference>
<dbReference type="InterPro" id="IPR036388">
    <property type="entry name" value="WH-like_DNA-bd_sf"/>
</dbReference>
<dbReference type="STRING" id="479435.Kfla_4043"/>
<accession>D2PSF4</accession>
<dbReference type="AlphaFoldDB" id="D2PSF4"/>